<feature type="domain" description="MaoC-like" evidence="1">
    <location>
        <begin position="17"/>
        <end position="82"/>
    </location>
</feature>
<dbReference type="AlphaFoldDB" id="A0A381PF23"/>
<accession>A0A381PF23</accession>
<reference evidence="2" key="1">
    <citation type="submission" date="2018-05" db="EMBL/GenBank/DDBJ databases">
        <authorList>
            <person name="Lanie J.A."/>
            <person name="Ng W.-L."/>
            <person name="Kazmierczak K.M."/>
            <person name="Andrzejewski T.M."/>
            <person name="Davidsen T.M."/>
            <person name="Wayne K.J."/>
            <person name="Tettelin H."/>
            <person name="Glass J.I."/>
            <person name="Rusch D."/>
            <person name="Podicherti R."/>
            <person name="Tsui H.-C.T."/>
            <person name="Winkler M.E."/>
        </authorList>
    </citation>
    <scope>NUCLEOTIDE SEQUENCE</scope>
</reference>
<dbReference type="SUPFAM" id="SSF54637">
    <property type="entry name" value="Thioesterase/thiol ester dehydrase-isomerase"/>
    <property type="match status" value="2"/>
</dbReference>
<sequence>MKNPDAEKSNAIHSTSGAKDYGFQGALVGGATAYGWAASLFVETLGNQWLDFGWAHVRFRQPVYPGDDLVVVLDDDGSFEVRRDIDEVCCFSGEIGRGEAPWLGDIGVPSRRPPESIADPLPDLVLEDVPVGEELRTREVHLSVADAGAYARDKQVETLDCFYGSDASIHPAWIAEQPIHWLHHSYNYGPSIHTESRIQHLREGRVGQTYRVAGICRDAYERKGHHYIVNDTEIRDAADRAVARVQHTAIFRVRKLEAKRSDQPN</sequence>
<dbReference type="Pfam" id="PF01575">
    <property type="entry name" value="MaoC_dehydratas"/>
    <property type="match status" value="1"/>
</dbReference>
<evidence type="ECO:0000313" key="2">
    <source>
        <dbReference type="EMBL" id="SUZ64837.1"/>
    </source>
</evidence>
<organism evidence="2">
    <name type="scientific">marine metagenome</name>
    <dbReference type="NCBI Taxonomy" id="408172"/>
    <lineage>
        <taxon>unclassified sequences</taxon>
        <taxon>metagenomes</taxon>
        <taxon>ecological metagenomes</taxon>
    </lineage>
</organism>
<proteinExistence type="predicted"/>
<dbReference type="EMBL" id="UINC01000944">
    <property type="protein sequence ID" value="SUZ64837.1"/>
    <property type="molecule type" value="Genomic_DNA"/>
</dbReference>
<protein>
    <recommendedName>
        <fullName evidence="1">MaoC-like domain-containing protein</fullName>
    </recommendedName>
</protein>
<evidence type="ECO:0000259" key="1">
    <source>
        <dbReference type="Pfam" id="PF01575"/>
    </source>
</evidence>
<gene>
    <name evidence="2" type="ORF">METZ01_LOCUS17691</name>
</gene>
<dbReference type="Gene3D" id="3.10.129.10">
    <property type="entry name" value="Hotdog Thioesterase"/>
    <property type="match status" value="2"/>
</dbReference>
<name>A0A381PF23_9ZZZZ</name>
<dbReference type="InterPro" id="IPR029069">
    <property type="entry name" value="HotDog_dom_sf"/>
</dbReference>
<dbReference type="InterPro" id="IPR002539">
    <property type="entry name" value="MaoC-like_dom"/>
</dbReference>